<evidence type="ECO:0000313" key="6">
    <source>
        <dbReference type="Proteomes" id="UP000182944"/>
    </source>
</evidence>
<dbReference type="PANTHER" id="PTHR43140">
    <property type="entry name" value="TYPE-1 RESTRICTION ENZYME ECOKI SPECIFICITY PROTEIN"/>
    <property type="match status" value="1"/>
</dbReference>
<accession>A0A1H3D5U4</accession>
<evidence type="ECO:0000256" key="3">
    <source>
        <dbReference type="ARBA" id="ARBA00023125"/>
    </source>
</evidence>
<organism evidence="5 6">
    <name type="scientific">Paracoccus sanguinis</name>
    <dbReference type="NCBI Taxonomy" id="1545044"/>
    <lineage>
        <taxon>Bacteria</taxon>
        <taxon>Pseudomonadati</taxon>
        <taxon>Pseudomonadota</taxon>
        <taxon>Alphaproteobacteria</taxon>
        <taxon>Rhodobacterales</taxon>
        <taxon>Paracoccaceae</taxon>
        <taxon>Paracoccus</taxon>
    </lineage>
</organism>
<evidence type="ECO:0000259" key="4">
    <source>
        <dbReference type="Pfam" id="PF01420"/>
    </source>
</evidence>
<dbReference type="InterPro" id="IPR000055">
    <property type="entry name" value="Restrct_endonuc_typeI_TRD"/>
</dbReference>
<dbReference type="InterPro" id="IPR044946">
    <property type="entry name" value="Restrct_endonuc_typeI_TRD_sf"/>
</dbReference>
<gene>
    <name evidence="5" type="ORF">SAMN05444276_11121</name>
</gene>
<dbReference type="EMBL" id="FNNA01000011">
    <property type="protein sequence ID" value="SDX61114.1"/>
    <property type="molecule type" value="Genomic_DNA"/>
</dbReference>
<evidence type="ECO:0000313" key="5">
    <source>
        <dbReference type="EMBL" id="SDX61114.1"/>
    </source>
</evidence>
<dbReference type="GO" id="GO:0003677">
    <property type="term" value="F:DNA binding"/>
    <property type="evidence" value="ECO:0007669"/>
    <property type="project" value="UniProtKB-KW"/>
</dbReference>
<dbReference type="InterPro" id="IPR051212">
    <property type="entry name" value="Type-I_RE_S_subunit"/>
</dbReference>
<dbReference type="Proteomes" id="UP000182944">
    <property type="component" value="Unassembled WGS sequence"/>
</dbReference>
<feature type="domain" description="Type I restriction modification DNA specificity" evidence="4">
    <location>
        <begin position="273"/>
        <end position="380"/>
    </location>
</feature>
<feature type="domain" description="Type I restriction modification DNA specificity" evidence="4">
    <location>
        <begin position="11"/>
        <end position="154"/>
    </location>
</feature>
<protein>
    <submittedName>
        <fullName evidence="5">Type I restriction enzyme, S subunit</fullName>
    </submittedName>
</protein>
<name>A0A1H3D5U4_9RHOB</name>
<proteinExistence type="inferred from homology"/>
<dbReference type="AlphaFoldDB" id="A0A1H3D5U4"/>
<evidence type="ECO:0000256" key="2">
    <source>
        <dbReference type="ARBA" id="ARBA00022747"/>
    </source>
</evidence>
<sequence>MNVVSATAVLPDQWILKKLKYVARMAAGDAITSDEIRDEGEYPVFGGNGLRGYTDRFNREGDFVLIGRQGALCGNINYASGQFWASEHAIVADVQGNAEVHWLGELLTFMNLNQYSQSAAQPGIAVEVIANLPVPVPPRSTQKAISRFLVAETAEIDALIAAKQKLLDLMAEKRRAIVAEAVMRGLDPSVPLRPSGIDWLGDIPAHWEALDLKWVVARVTSGVSVNATDQPAQGDELGVLKTSAVLAGSFFPSENKSVWLHEYQRVSCPVSAGSIIVSRMNTPLLVGESGYVETDHPNLFLPDRLWKIETKVKRALPRFVAQVLSSPMVRSAISEMATGTSASMKNLSQEDLLNLPIPLPPLDEQQQIVEHISTETAKIDRLRTATENSIALLKERRAALIAAAVTGQLEIPEAA</sequence>
<reference evidence="6" key="1">
    <citation type="submission" date="2016-10" db="EMBL/GenBank/DDBJ databases">
        <authorList>
            <person name="Varghese N."/>
            <person name="Submissions S."/>
        </authorList>
    </citation>
    <scope>NUCLEOTIDE SEQUENCE [LARGE SCALE GENOMIC DNA]</scope>
    <source>
        <strain evidence="6">DSM 29303</strain>
    </source>
</reference>
<keyword evidence="2" id="KW-0680">Restriction system</keyword>
<dbReference type="SUPFAM" id="SSF116734">
    <property type="entry name" value="DNA methylase specificity domain"/>
    <property type="match status" value="2"/>
</dbReference>
<comment type="similarity">
    <text evidence="1">Belongs to the type-I restriction system S methylase family.</text>
</comment>
<dbReference type="PANTHER" id="PTHR43140:SF1">
    <property type="entry name" value="TYPE I RESTRICTION ENZYME ECOKI SPECIFICITY SUBUNIT"/>
    <property type="match status" value="1"/>
</dbReference>
<dbReference type="GO" id="GO:0009307">
    <property type="term" value="P:DNA restriction-modification system"/>
    <property type="evidence" value="ECO:0007669"/>
    <property type="project" value="UniProtKB-KW"/>
</dbReference>
<keyword evidence="6" id="KW-1185">Reference proteome</keyword>
<dbReference type="RefSeq" id="WP_074827091.1">
    <property type="nucleotide sequence ID" value="NZ_FNNA01000011.1"/>
</dbReference>
<dbReference type="CDD" id="cd17266">
    <property type="entry name" value="RMtype1_S_Sau1132ORF3780P-TRD2-CR2_like"/>
    <property type="match status" value="1"/>
</dbReference>
<dbReference type="STRING" id="1545044.SAMN05444276_11121"/>
<dbReference type="OrthoDB" id="512700at2"/>
<keyword evidence="3" id="KW-0238">DNA-binding</keyword>
<dbReference type="Pfam" id="PF01420">
    <property type="entry name" value="Methylase_S"/>
    <property type="match status" value="2"/>
</dbReference>
<dbReference type="Gene3D" id="3.90.220.20">
    <property type="entry name" value="DNA methylase specificity domains"/>
    <property type="match status" value="2"/>
</dbReference>
<evidence type="ECO:0000256" key="1">
    <source>
        <dbReference type="ARBA" id="ARBA00010923"/>
    </source>
</evidence>